<keyword evidence="5" id="KW-0560">Oxidoreductase</keyword>
<reference evidence="7 8" key="1">
    <citation type="submission" date="2018-07" db="EMBL/GenBank/DDBJ databases">
        <title>Pseudomonas laoshanensis sp. nov., isolated from soil.</title>
        <authorList>
            <person name="Sun J."/>
            <person name="Yu L."/>
            <person name="Wang M."/>
            <person name="Zhang C."/>
        </authorList>
    </citation>
    <scope>NUCLEOTIDE SEQUENCE [LARGE SCALE GENOMIC DNA]</scope>
    <source>
        <strain evidence="7 8">Y22</strain>
    </source>
</reference>
<dbReference type="Gene3D" id="3.50.50.100">
    <property type="match status" value="1"/>
</dbReference>
<dbReference type="FunFam" id="3.50.50.100:FF:000001">
    <property type="entry name" value="NADH dehydrogenase"/>
    <property type="match status" value="1"/>
</dbReference>
<dbReference type="PRINTS" id="PR00368">
    <property type="entry name" value="FADPNR"/>
</dbReference>
<dbReference type="SUPFAM" id="SSF51905">
    <property type="entry name" value="FAD/NAD(P)-binding domain"/>
    <property type="match status" value="1"/>
</dbReference>
<dbReference type="AlphaFoldDB" id="A0A7V7GV27"/>
<gene>
    <name evidence="7" type="ORF">DT594_09640</name>
</gene>
<accession>A0A7V7GV27</accession>
<protein>
    <submittedName>
        <fullName evidence="7">NAD(P)/FAD-dependent oxidoreductase</fullName>
    </submittedName>
</protein>
<evidence type="ECO:0000313" key="8">
    <source>
        <dbReference type="Proteomes" id="UP000463138"/>
    </source>
</evidence>
<evidence type="ECO:0000256" key="5">
    <source>
        <dbReference type="ARBA" id="ARBA00023002"/>
    </source>
</evidence>
<evidence type="ECO:0000313" key="7">
    <source>
        <dbReference type="EMBL" id="KAA0695105.1"/>
    </source>
</evidence>
<name>A0A7V7GV27_9GAMM</name>
<comment type="cofactor">
    <cofactor evidence="1">
        <name>FAD</name>
        <dbReference type="ChEBI" id="CHEBI:57692"/>
    </cofactor>
</comment>
<keyword evidence="3" id="KW-0285">Flavoprotein</keyword>
<dbReference type="PANTHER" id="PTHR42913">
    <property type="entry name" value="APOPTOSIS-INDUCING FACTOR 1"/>
    <property type="match status" value="1"/>
</dbReference>
<dbReference type="GO" id="GO:0019646">
    <property type="term" value="P:aerobic electron transport chain"/>
    <property type="evidence" value="ECO:0007669"/>
    <property type="project" value="TreeGrafter"/>
</dbReference>
<feature type="domain" description="FAD/NAD(P)-binding" evidence="6">
    <location>
        <begin position="17"/>
        <end position="366"/>
    </location>
</feature>
<evidence type="ECO:0000259" key="6">
    <source>
        <dbReference type="Pfam" id="PF07992"/>
    </source>
</evidence>
<keyword evidence="4" id="KW-0274">FAD</keyword>
<dbReference type="InterPro" id="IPR051169">
    <property type="entry name" value="NADH-Q_oxidoreductase"/>
</dbReference>
<dbReference type="PRINTS" id="PR00411">
    <property type="entry name" value="PNDRDTASEI"/>
</dbReference>
<dbReference type="Proteomes" id="UP000463138">
    <property type="component" value="Unassembled WGS sequence"/>
</dbReference>
<evidence type="ECO:0000256" key="3">
    <source>
        <dbReference type="ARBA" id="ARBA00022630"/>
    </source>
</evidence>
<evidence type="ECO:0000256" key="4">
    <source>
        <dbReference type="ARBA" id="ARBA00022827"/>
    </source>
</evidence>
<dbReference type="Pfam" id="PF07992">
    <property type="entry name" value="Pyr_redox_2"/>
    <property type="match status" value="1"/>
</dbReference>
<proteinExistence type="inferred from homology"/>
<comment type="caution">
    <text evidence="7">The sequence shown here is derived from an EMBL/GenBank/DDBJ whole genome shotgun (WGS) entry which is preliminary data.</text>
</comment>
<dbReference type="InterPro" id="IPR036188">
    <property type="entry name" value="FAD/NAD-bd_sf"/>
</dbReference>
<dbReference type="RefSeq" id="WP_149332472.1">
    <property type="nucleotide sequence ID" value="NZ_QOVF01000002.1"/>
</dbReference>
<evidence type="ECO:0000256" key="1">
    <source>
        <dbReference type="ARBA" id="ARBA00001974"/>
    </source>
</evidence>
<evidence type="ECO:0000256" key="2">
    <source>
        <dbReference type="ARBA" id="ARBA00005272"/>
    </source>
</evidence>
<organism evidence="7 8">
    <name type="scientific">Halopseudomonas laoshanensis</name>
    <dbReference type="NCBI Taxonomy" id="2268758"/>
    <lineage>
        <taxon>Bacteria</taxon>
        <taxon>Pseudomonadati</taxon>
        <taxon>Pseudomonadota</taxon>
        <taxon>Gammaproteobacteria</taxon>
        <taxon>Pseudomonadales</taxon>
        <taxon>Pseudomonadaceae</taxon>
        <taxon>Halopseudomonas</taxon>
    </lineage>
</organism>
<dbReference type="PANTHER" id="PTHR42913:SF3">
    <property type="entry name" value="64 KDA MITOCHONDRIAL NADH DEHYDROGENASE (EUROFUNG)"/>
    <property type="match status" value="1"/>
</dbReference>
<keyword evidence="8" id="KW-1185">Reference proteome</keyword>
<comment type="similarity">
    <text evidence="2">Belongs to the NADH dehydrogenase family.</text>
</comment>
<sequence>MSHAESSYAESQVALPRILIVGGGAGGLELATRLGRRLGKKKRARITLVDANMTHIWKPLLHEVAAGSLNSTDDELNYVAQAKWNHFHFQLGAMTHLDRERRIIRLHAIADEKGQELIPEREIGYDYLVLAVGSTTNDFNTPGAAEHCLFLDTRAQAERFHRLLLNQYMKAQASGEQDSAQPLSTQLTGAQGVSGSEKINVAIIGAGATGVELAAELHHAARLLQAYGLDRIRPEDLNINLIEASGRVLPALPERISDPVTATLERLGVKLHTGSPVKEVTADSLLLDNGERIPASLKVWAAGIRAPRFLTELGLETNRINQLAVYNTLQTTLDTRIFAFGDCAACPSGEEGKFVPPRAQAAHQQATLLAKNLTRLIEGDDLLTYKYRDYGSLISLASFSAVGNLMGNLTGSVMLEGKLARLFYISLYRMHQMALYGVPRTLLLMLSDRIGRSTEPRLKLH</sequence>
<dbReference type="GO" id="GO:0003955">
    <property type="term" value="F:NAD(P)H dehydrogenase (quinone) activity"/>
    <property type="evidence" value="ECO:0007669"/>
    <property type="project" value="TreeGrafter"/>
</dbReference>
<dbReference type="OrthoDB" id="9781621at2"/>
<dbReference type="InterPro" id="IPR023753">
    <property type="entry name" value="FAD/NAD-binding_dom"/>
</dbReference>
<dbReference type="EMBL" id="QOVF01000002">
    <property type="protein sequence ID" value="KAA0695105.1"/>
    <property type="molecule type" value="Genomic_DNA"/>
</dbReference>